<reference evidence="1 2" key="1">
    <citation type="journal article" date="2017" name="Curr. Biol.">
        <title>The Evolution of Venom by Co-option of Single-Copy Genes.</title>
        <authorList>
            <person name="Martinson E.O."/>
            <person name="Mrinalini"/>
            <person name="Kelkar Y.D."/>
            <person name="Chang C.H."/>
            <person name="Werren J.H."/>
        </authorList>
    </citation>
    <scope>NUCLEOTIDE SEQUENCE [LARGE SCALE GENOMIC DNA]</scope>
    <source>
        <strain evidence="1 2">Alberta</strain>
        <tissue evidence="1">Whole body</tissue>
    </source>
</reference>
<accession>A0A232EY11</accession>
<proteinExistence type="predicted"/>
<keyword evidence="2" id="KW-1185">Reference proteome</keyword>
<protein>
    <submittedName>
        <fullName evidence="1">Uncharacterized protein</fullName>
    </submittedName>
</protein>
<dbReference type="Proteomes" id="UP000215335">
    <property type="component" value="Unassembled WGS sequence"/>
</dbReference>
<evidence type="ECO:0000313" key="1">
    <source>
        <dbReference type="EMBL" id="OXU23207.1"/>
    </source>
</evidence>
<name>A0A232EY11_9HYME</name>
<sequence>MRRIIASHYENKVDDLVRSKRKIKTIILPEISKKSMIPLINTNIALMTESEIFAYFVCFAHQLDNSGSRSIQPDASCEETHLRLTIRKRKISFELVNYIVDTRAASFFIIVLAMQGRSRCCAAKRLKASEHKGLVRMHAHGPRYTQRQSLFRRLGIRTKEFESSANGALRAALFRGRQPAAIAAIKTPDRRRFFCRTEKFPPLN</sequence>
<evidence type="ECO:0000313" key="2">
    <source>
        <dbReference type="Proteomes" id="UP000215335"/>
    </source>
</evidence>
<dbReference type="EMBL" id="NNAY01001692">
    <property type="protein sequence ID" value="OXU23207.1"/>
    <property type="molecule type" value="Genomic_DNA"/>
</dbReference>
<gene>
    <name evidence="1" type="ORF">TSAR_002245</name>
</gene>
<dbReference type="AlphaFoldDB" id="A0A232EY11"/>
<organism evidence="1 2">
    <name type="scientific">Trichomalopsis sarcophagae</name>
    <dbReference type="NCBI Taxonomy" id="543379"/>
    <lineage>
        <taxon>Eukaryota</taxon>
        <taxon>Metazoa</taxon>
        <taxon>Ecdysozoa</taxon>
        <taxon>Arthropoda</taxon>
        <taxon>Hexapoda</taxon>
        <taxon>Insecta</taxon>
        <taxon>Pterygota</taxon>
        <taxon>Neoptera</taxon>
        <taxon>Endopterygota</taxon>
        <taxon>Hymenoptera</taxon>
        <taxon>Apocrita</taxon>
        <taxon>Proctotrupomorpha</taxon>
        <taxon>Chalcidoidea</taxon>
        <taxon>Pteromalidae</taxon>
        <taxon>Pteromalinae</taxon>
        <taxon>Trichomalopsis</taxon>
    </lineage>
</organism>
<comment type="caution">
    <text evidence="1">The sequence shown here is derived from an EMBL/GenBank/DDBJ whole genome shotgun (WGS) entry which is preliminary data.</text>
</comment>